<dbReference type="FunFam" id="3.90.550.10:FF:000354">
    <property type="entry name" value="UDP-N-acetyl-alpha-D-galactosamine:polypeptide N-acetylgalactosaminyltransferase 14 (GalNAc-T14)"/>
    <property type="match status" value="1"/>
</dbReference>
<dbReference type="Proteomes" id="UP000053369">
    <property type="component" value="Unassembled WGS sequence"/>
</dbReference>
<dbReference type="SUPFAM" id="SSF53448">
    <property type="entry name" value="Nucleotide-diphospho-sugar transferases"/>
    <property type="match status" value="1"/>
</dbReference>
<dbReference type="AlphaFoldDB" id="A0A091RDR4"/>
<protein>
    <submittedName>
        <fullName evidence="3">Polypeptide N-acetylgalactosaminyltransferase 14</fullName>
    </submittedName>
</protein>
<reference evidence="3 4" key="1">
    <citation type="submission" date="2014-04" db="EMBL/GenBank/DDBJ databases">
        <title>Genome evolution of avian class.</title>
        <authorList>
            <person name="Zhang G."/>
            <person name="Li C."/>
        </authorList>
    </citation>
    <scope>NUCLEOTIDE SEQUENCE [LARGE SCALE GENOMIC DNA]</scope>
    <source>
        <strain evidence="3">BGI_N332</strain>
    </source>
</reference>
<dbReference type="InterPro" id="IPR029044">
    <property type="entry name" value="Nucleotide-diphossugar_trans"/>
</dbReference>
<dbReference type="GO" id="GO:0006493">
    <property type="term" value="P:protein O-linked glycosylation"/>
    <property type="evidence" value="ECO:0007669"/>
    <property type="project" value="TreeGrafter"/>
</dbReference>
<dbReference type="Pfam" id="PF00535">
    <property type="entry name" value="Glycos_transf_2"/>
    <property type="match status" value="1"/>
</dbReference>
<feature type="domain" description="Glycosyltransferase 2-like" evidence="2">
    <location>
        <begin position="72"/>
        <end position="258"/>
    </location>
</feature>
<keyword evidence="4" id="KW-1185">Reference proteome</keyword>
<keyword evidence="1" id="KW-1015">Disulfide bond</keyword>
<dbReference type="PANTHER" id="PTHR11675:SF8">
    <property type="entry name" value="POLYPEPTIDE N-ACETYLGALACTOSAMINYLTRANSFERASE 14"/>
    <property type="match status" value="1"/>
</dbReference>
<dbReference type="InterPro" id="IPR001173">
    <property type="entry name" value="Glyco_trans_2-like"/>
</dbReference>
<feature type="non-terminal residue" evidence="3">
    <location>
        <position position="288"/>
    </location>
</feature>
<accession>A0A091RDR4</accession>
<evidence type="ECO:0000259" key="2">
    <source>
        <dbReference type="Pfam" id="PF00535"/>
    </source>
</evidence>
<organism evidence="3 4">
    <name type="scientific">Mesitornis unicolor</name>
    <name type="common">brown roatelo</name>
    <dbReference type="NCBI Taxonomy" id="54374"/>
    <lineage>
        <taxon>Eukaryota</taxon>
        <taxon>Metazoa</taxon>
        <taxon>Chordata</taxon>
        <taxon>Craniata</taxon>
        <taxon>Vertebrata</taxon>
        <taxon>Euteleostomi</taxon>
        <taxon>Archelosauria</taxon>
        <taxon>Archosauria</taxon>
        <taxon>Dinosauria</taxon>
        <taxon>Saurischia</taxon>
        <taxon>Theropoda</taxon>
        <taxon>Coelurosauria</taxon>
        <taxon>Aves</taxon>
        <taxon>Neognathae</taxon>
        <taxon>Neoaves</taxon>
        <taxon>Columbimorphae</taxon>
        <taxon>Mesitornithiformes</taxon>
        <taxon>Mesitornithidae</taxon>
        <taxon>Mesitornis</taxon>
    </lineage>
</organism>
<evidence type="ECO:0000313" key="3">
    <source>
        <dbReference type="EMBL" id="KFQ37661.1"/>
    </source>
</evidence>
<name>A0A091RDR4_9AVES</name>
<dbReference type="EMBL" id="KK814350">
    <property type="protein sequence ID" value="KFQ37661.1"/>
    <property type="molecule type" value="Genomic_DNA"/>
</dbReference>
<dbReference type="GO" id="GO:0005794">
    <property type="term" value="C:Golgi apparatus"/>
    <property type="evidence" value="ECO:0007669"/>
    <property type="project" value="TreeGrafter"/>
</dbReference>
<dbReference type="PANTHER" id="PTHR11675">
    <property type="entry name" value="N-ACETYLGALACTOSAMINYLTRANSFERASE"/>
    <property type="match status" value="1"/>
</dbReference>
<dbReference type="GO" id="GO:0004653">
    <property type="term" value="F:polypeptide N-acetylgalactosaminyltransferase activity"/>
    <property type="evidence" value="ECO:0007669"/>
    <property type="project" value="TreeGrafter"/>
</dbReference>
<dbReference type="Gene3D" id="3.90.550.10">
    <property type="entry name" value="Spore Coat Polysaccharide Biosynthesis Protein SpsA, Chain A"/>
    <property type="match status" value="1"/>
</dbReference>
<keyword evidence="3" id="KW-0808">Transferase</keyword>
<proteinExistence type="predicted"/>
<evidence type="ECO:0000313" key="4">
    <source>
        <dbReference type="Proteomes" id="UP000053369"/>
    </source>
</evidence>
<evidence type="ECO:0000256" key="1">
    <source>
        <dbReference type="ARBA" id="ARBA00023157"/>
    </source>
</evidence>
<sequence length="288" mass="33473">QDLDVDWDDLWDQFEERRYLSARRWKGGEDPYRLHAFNQRESERIPSDRAVRDTRNHRCMTLHYRQDLSPTSVIITFHNEARSTLLRTIRSTVMDFLSSFLNRTPVHLVHEIILVDDFSDDPDDCRLLGKLPKVKCLRNGRREGLIRSRIRGADVAQAGVLTFLDSHCEVNKDWLLPLLQRVKEDPTRVVSPIIDIINLDTFAYVAASSDLRGGFDWSLHFKWEQLSTEQKAKRLDPTEPIKTPIIAGGLFVIDKAWFNHLGKYDSAMDIWGGENFGELLFFLCAWLC</sequence>
<feature type="non-terminal residue" evidence="3">
    <location>
        <position position="1"/>
    </location>
</feature>
<gene>
    <name evidence="3" type="ORF">N332_09832</name>
</gene>